<sequence length="109" mass="11406">TSTKNSASPLTPAPTRSRRPTGNWPPNCIPTAIPMRARPSGSRRFPRRTVFCRIPRSVRSMTRLAGCSPGVVVGSTRAGTSVADSAPTEPNSTSGTCSTRPVRAAAPTS</sequence>
<feature type="non-terminal residue" evidence="2">
    <location>
        <position position="1"/>
    </location>
</feature>
<protein>
    <submittedName>
        <fullName evidence="2">Heat shock protein</fullName>
    </submittedName>
</protein>
<keyword evidence="2" id="KW-0346">Stress response</keyword>
<proteinExistence type="predicted"/>
<feature type="non-terminal residue" evidence="2">
    <location>
        <position position="109"/>
    </location>
</feature>
<feature type="compositionally biased region" description="Polar residues" evidence="1">
    <location>
        <begin position="78"/>
        <end position="99"/>
    </location>
</feature>
<organism evidence="2">
    <name type="scientific">Mycolicibacterium farcinogenes</name>
    <name type="common">Mycobacterium farcinogenes</name>
    <dbReference type="NCBI Taxonomy" id="1802"/>
    <lineage>
        <taxon>Bacteria</taxon>
        <taxon>Bacillati</taxon>
        <taxon>Actinomycetota</taxon>
        <taxon>Actinomycetes</taxon>
        <taxon>Mycobacteriales</taxon>
        <taxon>Mycobacteriaceae</taxon>
        <taxon>Mycolicibacterium</taxon>
    </lineage>
</organism>
<evidence type="ECO:0000313" key="2">
    <source>
        <dbReference type="EMBL" id="BAH37013.1"/>
    </source>
</evidence>
<feature type="region of interest" description="Disordered" evidence="1">
    <location>
        <begin position="1"/>
        <end position="43"/>
    </location>
</feature>
<accession>C0STF9</accession>
<feature type="region of interest" description="Disordered" evidence="1">
    <location>
        <begin position="78"/>
        <end position="109"/>
    </location>
</feature>
<gene>
    <name evidence="2" type="primary">dnaJ</name>
</gene>
<evidence type="ECO:0000256" key="1">
    <source>
        <dbReference type="SAM" id="MobiDB-lite"/>
    </source>
</evidence>
<reference evidence="2" key="1">
    <citation type="submission" date="2008-09" db="EMBL/GenBank/DDBJ databases">
        <title>Microbiological properties of M. porcinum isolated from a patient with impairments in IL-12/IFN-gamma pathway.</title>
        <authorList>
            <person name="Kazumi Y."/>
            <person name="Maeda S."/>
            <person name="Sugawara I."/>
        </authorList>
    </citation>
    <scope>NUCLEOTIDE SEQUENCE</scope>
    <source>
        <strain evidence="2">ATCC 35753</strain>
    </source>
</reference>
<dbReference type="AlphaFoldDB" id="C0STF9"/>
<name>C0STF9_MYCFR</name>
<dbReference type="EMBL" id="AB456563">
    <property type="protein sequence ID" value="BAH37013.1"/>
    <property type="molecule type" value="Genomic_DNA"/>
</dbReference>